<dbReference type="InterPro" id="IPR029052">
    <property type="entry name" value="Metallo-depent_PP-like"/>
</dbReference>
<dbReference type="InterPro" id="IPR051158">
    <property type="entry name" value="Metallophosphoesterase_sf"/>
</dbReference>
<keyword evidence="3" id="KW-1185">Reference proteome</keyword>
<dbReference type="SUPFAM" id="SSF56300">
    <property type="entry name" value="Metallo-dependent phosphatases"/>
    <property type="match status" value="1"/>
</dbReference>
<dbReference type="STRING" id="519424.AZF04_17455"/>
<sequence length="245" mass="27923">MGIGLVGLGYMAFEAKRNSVLTHELSFQKISKHSNGFTIYFISDVHARCISEEMLQSVGTCDLIIIGGDFTEKGVPLHRTEENIKRLKALCNQIYFVWGNNDLEVNTHLLVKLFNKYWITILDNQVSRIMVKNQFISLVGVNELQYPIDYYSFYKEIKQDDFVLLISHYPNVEDYLPLNHPFSLLLAGHTHGGQIRLGNFGLEERGSLKWKQQFASLVSNGYGTTLVPLRLGAPSETHLIEINKK</sequence>
<dbReference type="Gene3D" id="3.60.21.10">
    <property type="match status" value="1"/>
</dbReference>
<accession>A0A162ELG0</accession>
<evidence type="ECO:0000259" key="1">
    <source>
        <dbReference type="Pfam" id="PF00149"/>
    </source>
</evidence>
<dbReference type="PANTHER" id="PTHR31302">
    <property type="entry name" value="TRANSMEMBRANE PROTEIN WITH METALLOPHOSPHOESTERASE DOMAIN-RELATED"/>
    <property type="match status" value="1"/>
</dbReference>
<name>A0A162ELG0_9BACI</name>
<dbReference type="InterPro" id="IPR004843">
    <property type="entry name" value="Calcineurin-like_PHP"/>
</dbReference>
<reference evidence="2" key="1">
    <citation type="submission" date="2016-02" db="EMBL/GenBank/DDBJ databases">
        <title>Genome sequence of Bacillus trypoxylicola KCTC 13244(T).</title>
        <authorList>
            <person name="Jeong H."/>
            <person name="Park S.-H."/>
            <person name="Choi S.-K."/>
        </authorList>
    </citation>
    <scope>NUCLEOTIDE SEQUENCE [LARGE SCALE GENOMIC DNA]</scope>
    <source>
        <strain evidence="2">KCTC 13244</strain>
    </source>
</reference>
<proteinExistence type="predicted"/>
<evidence type="ECO:0000313" key="3">
    <source>
        <dbReference type="Proteomes" id="UP000075806"/>
    </source>
</evidence>
<dbReference type="GO" id="GO:0009245">
    <property type="term" value="P:lipid A biosynthetic process"/>
    <property type="evidence" value="ECO:0007669"/>
    <property type="project" value="TreeGrafter"/>
</dbReference>
<dbReference type="PANTHER" id="PTHR31302:SF32">
    <property type="entry name" value="PHOSPHOESTERASE"/>
    <property type="match status" value="1"/>
</dbReference>
<comment type="caution">
    <text evidence="2">The sequence shown here is derived from an EMBL/GenBank/DDBJ whole genome shotgun (WGS) entry which is preliminary data.</text>
</comment>
<protein>
    <recommendedName>
        <fullName evidence="1">Calcineurin-like phosphoesterase domain-containing protein</fullName>
    </recommendedName>
</protein>
<organism evidence="2 3">
    <name type="scientific">Alkalihalobacillus trypoxylicola</name>
    <dbReference type="NCBI Taxonomy" id="519424"/>
    <lineage>
        <taxon>Bacteria</taxon>
        <taxon>Bacillati</taxon>
        <taxon>Bacillota</taxon>
        <taxon>Bacilli</taxon>
        <taxon>Bacillales</taxon>
        <taxon>Bacillaceae</taxon>
        <taxon>Alkalihalobacillus</taxon>
    </lineage>
</organism>
<dbReference type="AlphaFoldDB" id="A0A162ELG0"/>
<dbReference type="GO" id="GO:0016020">
    <property type="term" value="C:membrane"/>
    <property type="evidence" value="ECO:0007669"/>
    <property type="project" value="GOC"/>
</dbReference>
<dbReference type="Proteomes" id="UP000075806">
    <property type="component" value="Unassembled WGS sequence"/>
</dbReference>
<feature type="domain" description="Calcineurin-like phosphoesterase" evidence="1">
    <location>
        <begin position="38"/>
        <end position="192"/>
    </location>
</feature>
<gene>
    <name evidence="2" type="ORF">AZF04_17455</name>
</gene>
<evidence type="ECO:0000313" key="2">
    <source>
        <dbReference type="EMBL" id="KYG33178.1"/>
    </source>
</evidence>
<dbReference type="EMBL" id="LTAO01000009">
    <property type="protein sequence ID" value="KYG33178.1"/>
    <property type="molecule type" value="Genomic_DNA"/>
</dbReference>
<dbReference type="Pfam" id="PF00149">
    <property type="entry name" value="Metallophos"/>
    <property type="match status" value="1"/>
</dbReference>
<dbReference type="GO" id="GO:0008758">
    <property type="term" value="F:UDP-2,3-diacylglucosamine hydrolase activity"/>
    <property type="evidence" value="ECO:0007669"/>
    <property type="project" value="TreeGrafter"/>
</dbReference>